<dbReference type="AlphaFoldDB" id="A0A6A5BLV2"/>
<dbReference type="GeneID" id="68113795"/>
<dbReference type="OrthoDB" id="9999491at2759"/>
<protein>
    <submittedName>
        <fullName evidence="1">Uncharacterized protein</fullName>
    </submittedName>
</protein>
<keyword evidence="2" id="KW-1185">Reference proteome</keyword>
<gene>
    <name evidence="1" type="ORF">FDP41_006577</name>
</gene>
<comment type="caution">
    <text evidence="1">The sequence shown here is derived from an EMBL/GenBank/DDBJ whole genome shotgun (WGS) entry which is preliminary data.</text>
</comment>
<evidence type="ECO:0000313" key="1">
    <source>
        <dbReference type="EMBL" id="KAF0974545.1"/>
    </source>
</evidence>
<dbReference type="EMBL" id="VFQX01000052">
    <property type="protein sequence ID" value="KAF0974545.1"/>
    <property type="molecule type" value="Genomic_DNA"/>
</dbReference>
<dbReference type="VEuPathDB" id="AmoebaDB:NF0058510"/>
<dbReference type="RefSeq" id="XP_044559258.1">
    <property type="nucleotide sequence ID" value="XM_044710227.1"/>
</dbReference>
<reference evidence="1 2" key="1">
    <citation type="journal article" date="2019" name="Sci. Rep.">
        <title>Nanopore sequencing improves the draft genome of the human pathogenic amoeba Naegleria fowleri.</title>
        <authorList>
            <person name="Liechti N."/>
            <person name="Schurch N."/>
            <person name="Bruggmann R."/>
            <person name="Wittwer M."/>
        </authorList>
    </citation>
    <scope>NUCLEOTIDE SEQUENCE [LARGE SCALE GENOMIC DNA]</scope>
    <source>
        <strain evidence="1 2">ATCC 30894</strain>
    </source>
</reference>
<evidence type="ECO:0000313" key="2">
    <source>
        <dbReference type="Proteomes" id="UP000444721"/>
    </source>
</evidence>
<proteinExistence type="predicted"/>
<name>A0A6A5BLV2_NAEFO</name>
<sequence length="132" mass="15042">MNTCATTTTMIATSPLALYKVQFFDGHLIMEIPNPVKNNDPSHSSSESLYALIDTGSPMTFSSEYSTLEICGIQYNLEKQELVSTTSISHLIHFNIQYLLGNDIMQEYHLEFTRSSIRFFDKSHFQTIILHV</sequence>
<dbReference type="VEuPathDB" id="AmoebaDB:FDP41_006577"/>
<dbReference type="VEuPathDB" id="AmoebaDB:NfTy_088890"/>
<dbReference type="Proteomes" id="UP000444721">
    <property type="component" value="Unassembled WGS sequence"/>
</dbReference>
<organism evidence="1 2">
    <name type="scientific">Naegleria fowleri</name>
    <name type="common">Brain eating amoeba</name>
    <dbReference type="NCBI Taxonomy" id="5763"/>
    <lineage>
        <taxon>Eukaryota</taxon>
        <taxon>Discoba</taxon>
        <taxon>Heterolobosea</taxon>
        <taxon>Tetramitia</taxon>
        <taxon>Eutetramitia</taxon>
        <taxon>Vahlkampfiidae</taxon>
        <taxon>Naegleria</taxon>
    </lineage>
</organism>
<accession>A0A6A5BLV2</accession>